<gene>
    <name evidence="5" type="ORF">SAMN04488068_1831</name>
</gene>
<dbReference type="InterPro" id="IPR036388">
    <property type="entry name" value="WH-like_DNA-bd_sf"/>
</dbReference>
<feature type="domain" description="HTH luxR-type" evidence="4">
    <location>
        <begin position="243"/>
        <end position="308"/>
    </location>
</feature>
<dbReference type="Pfam" id="PF00196">
    <property type="entry name" value="GerE"/>
    <property type="match status" value="1"/>
</dbReference>
<dbReference type="OrthoDB" id="1123107at2"/>
<keyword evidence="1" id="KW-0805">Transcription regulation</keyword>
<evidence type="ECO:0000259" key="4">
    <source>
        <dbReference type="PROSITE" id="PS50043"/>
    </source>
</evidence>
<dbReference type="SUPFAM" id="SSF46894">
    <property type="entry name" value="C-terminal effector domain of the bipartite response regulators"/>
    <property type="match status" value="1"/>
</dbReference>
<dbReference type="InterPro" id="IPR016032">
    <property type="entry name" value="Sig_transdc_resp-reg_C-effctor"/>
</dbReference>
<protein>
    <submittedName>
        <fullName evidence="5">Regulatory protein, luxR family</fullName>
    </submittedName>
</protein>
<evidence type="ECO:0000256" key="3">
    <source>
        <dbReference type="ARBA" id="ARBA00023163"/>
    </source>
</evidence>
<dbReference type="PRINTS" id="PR00038">
    <property type="entry name" value="HTHLUXR"/>
</dbReference>
<dbReference type="GO" id="GO:0003677">
    <property type="term" value="F:DNA binding"/>
    <property type="evidence" value="ECO:0007669"/>
    <property type="project" value="UniProtKB-KW"/>
</dbReference>
<dbReference type="RefSeq" id="WP_072896773.1">
    <property type="nucleotide sequence ID" value="NZ_FQWZ01000004.1"/>
</dbReference>
<dbReference type="Gene3D" id="1.10.10.10">
    <property type="entry name" value="Winged helix-like DNA-binding domain superfamily/Winged helix DNA-binding domain"/>
    <property type="match status" value="1"/>
</dbReference>
<accession>A0A1M5NRV0</accession>
<evidence type="ECO:0000313" key="6">
    <source>
        <dbReference type="Proteomes" id="UP000199758"/>
    </source>
</evidence>
<evidence type="ECO:0000256" key="1">
    <source>
        <dbReference type="ARBA" id="ARBA00023015"/>
    </source>
</evidence>
<dbReference type="EMBL" id="FQWZ01000004">
    <property type="protein sequence ID" value="SHG92207.1"/>
    <property type="molecule type" value="Genomic_DNA"/>
</dbReference>
<organism evidence="5 6">
    <name type="scientific">Hydrocarboniphaga daqingensis</name>
    <dbReference type="NCBI Taxonomy" id="490188"/>
    <lineage>
        <taxon>Bacteria</taxon>
        <taxon>Pseudomonadati</taxon>
        <taxon>Pseudomonadota</taxon>
        <taxon>Gammaproteobacteria</taxon>
        <taxon>Nevskiales</taxon>
        <taxon>Nevskiaceae</taxon>
        <taxon>Hydrocarboniphaga</taxon>
    </lineage>
</organism>
<dbReference type="STRING" id="490188.SAMN04488068_1831"/>
<dbReference type="GO" id="GO:0006355">
    <property type="term" value="P:regulation of DNA-templated transcription"/>
    <property type="evidence" value="ECO:0007669"/>
    <property type="project" value="InterPro"/>
</dbReference>
<dbReference type="Proteomes" id="UP000199758">
    <property type="component" value="Unassembled WGS sequence"/>
</dbReference>
<evidence type="ECO:0000256" key="2">
    <source>
        <dbReference type="ARBA" id="ARBA00023125"/>
    </source>
</evidence>
<evidence type="ECO:0000313" key="5">
    <source>
        <dbReference type="EMBL" id="SHG92207.1"/>
    </source>
</evidence>
<reference evidence="5 6" key="1">
    <citation type="submission" date="2016-11" db="EMBL/GenBank/DDBJ databases">
        <authorList>
            <person name="Jaros S."/>
            <person name="Januszkiewicz K."/>
            <person name="Wedrychowicz H."/>
        </authorList>
    </citation>
    <scope>NUCLEOTIDE SEQUENCE [LARGE SCALE GENOMIC DNA]</scope>
    <source>
        <strain evidence="5 6">CGMCC 1.7049</strain>
    </source>
</reference>
<keyword evidence="6" id="KW-1185">Reference proteome</keyword>
<keyword evidence="2" id="KW-0238">DNA-binding</keyword>
<dbReference type="InterPro" id="IPR000792">
    <property type="entry name" value="Tscrpt_reg_LuxR_C"/>
</dbReference>
<dbReference type="PANTHER" id="PTHR44688:SF16">
    <property type="entry name" value="DNA-BINDING TRANSCRIPTIONAL ACTIVATOR DEVR_DOSR"/>
    <property type="match status" value="1"/>
</dbReference>
<dbReference type="PANTHER" id="PTHR44688">
    <property type="entry name" value="DNA-BINDING TRANSCRIPTIONAL ACTIVATOR DEVR_DOSR"/>
    <property type="match status" value="1"/>
</dbReference>
<keyword evidence="3" id="KW-0804">Transcription</keyword>
<dbReference type="PROSITE" id="PS50043">
    <property type="entry name" value="HTH_LUXR_2"/>
    <property type="match status" value="1"/>
</dbReference>
<dbReference type="SMART" id="SM00421">
    <property type="entry name" value="HTH_LUXR"/>
    <property type="match status" value="1"/>
</dbReference>
<sequence>MTDRLEHNADHRLDELVPQLYRLAVECEWQDFRVLALQRIVEWSGASAAAWLTRSEGQSGEYSVFPSDLILDSRAVAALTLDRESSLRVSPVPAALVARPAQGARQVVAHRHLHANSELSSVLVLYLGDSAPATRDIGRALLHLAEAAAVSLHQYIQRDEWLLALGRTNRGSAAVVDARGVVYAASKRFRDLIAVNNQADAHFARLPFAIPAPALEGDESFFNGPLHFRISRLGGLYQLHARRPMPLDGLSPREQQIARALGNGKTFKSVARQYDIAVSTVANHASRIYRKLGIYRREDLVDLVRRPQAEPSVIAGGNR</sequence>
<name>A0A1M5NRV0_9GAMM</name>
<dbReference type="CDD" id="cd06170">
    <property type="entry name" value="LuxR_C_like"/>
    <property type="match status" value="1"/>
</dbReference>
<dbReference type="AlphaFoldDB" id="A0A1M5NRV0"/>
<proteinExistence type="predicted"/>